<keyword evidence="1" id="KW-0813">Transport</keyword>
<comment type="similarity">
    <text evidence="1">Belongs to the small Tim family.</text>
</comment>
<feature type="domain" description="Tim10-like" evidence="3">
    <location>
        <begin position="61"/>
        <end position="120"/>
    </location>
</feature>
<dbReference type="AlphaFoldDB" id="A0A4D9CS28"/>
<proteinExistence type="inferred from homology"/>
<name>A0A4D9CS28_9STRA</name>
<comment type="domain">
    <text evidence="1">The twin CX3C motif contains 4 conserved Cys residues that form 2 disulfide bonds in the mitochondrial intermembrane space.</text>
</comment>
<keyword evidence="1" id="KW-0143">Chaperone</keyword>
<protein>
    <recommendedName>
        <fullName evidence="1">Mitochondrial import inner membrane translocase subunit</fullName>
    </recommendedName>
</protein>
<dbReference type="GO" id="GO:0015031">
    <property type="term" value="P:protein transport"/>
    <property type="evidence" value="ECO:0007669"/>
    <property type="project" value="UniProtKB-KW"/>
</dbReference>
<dbReference type="Pfam" id="PF02953">
    <property type="entry name" value="zf-Tim10_DDP"/>
    <property type="match status" value="1"/>
</dbReference>
<keyword evidence="1" id="KW-0472">Membrane</keyword>
<keyword evidence="1" id="KW-0811">Translocation</keyword>
<accession>A0A4D9CS28</accession>
<reference evidence="4 5" key="1">
    <citation type="submission" date="2019-01" db="EMBL/GenBank/DDBJ databases">
        <title>Nuclear Genome Assembly of the Microalgal Biofuel strain Nannochloropsis salina CCMP1776.</title>
        <authorList>
            <person name="Hovde B."/>
        </authorList>
    </citation>
    <scope>NUCLEOTIDE SEQUENCE [LARGE SCALE GENOMIC DNA]</scope>
    <source>
        <strain evidence="4 5">CCMP1776</strain>
    </source>
</reference>
<organism evidence="4 5">
    <name type="scientific">Nannochloropsis salina CCMP1776</name>
    <dbReference type="NCBI Taxonomy" id="1027361"/>
    <lineage>
        <taxon>Eukaryota</taxon>
        <taxon>Sar</taxon>
        <taxon>Stramenopiles</taxon>
        <taxon>Ochrophyta</taxon>
        <taxon>Eustigmatophyceae</taxon>
        <taxon>Eustigmatales</taxon>
        <taxon>Monodopsidaceae</taxon>
        <taxon>Microchloropsis</taxon>
        <taxon>Microchloropsis salina</taxon>
    </lineage>
</organism>
<evidence type="ECO:0000313" key="5">
    <source>
        <dbReference type="Proteomes" id="UP000355283"/>
    </source>
</evidence>
<comment type="subunit">
    <text evidence="1">Heterohexamer.</text>
</comment>
<keyword evidence="1" id="KW-0653">Protein transport</keyword>
<dbReference type="OrthoDB" id="344165at2759"/>
<dbReference type="InterPro" id="IPR035427">
    <property type="entry name" value="Tim10-like_dom_sf"/>
</dbReference>
<comment type="subcellular location">
    <subcellularLocation>
        <location evidence="1">Mitochondrion inner membrane</location>
        <topology evidence="1">Peripheral membrane protein</topology>
        <orientation evidence="1">Intermembrane side</orientation>
    </subcellularLocation>
</comment>
<dbReference type="GO" id="GO:0005743">
    <property type="term" value="C:mitochondrial inner membrane"/>
    <property type="evidence" value="ECO:0007669"/>
    <property type="project" value="UniProtKB-SubCell"/>
</dbReference>
<evidence type="ECO:0000313" key="4">
    <source>
        <dbReference type="EMBL" id="TFJ80333.1"/>
    </source>
</evidence>
<evidence type="ECO:0000256" key="2">
    <source>
        <dbReference type="SAM" id="MobiDB-lite"/>
    </source>
</evidence>
<comment type="function">
    <text evidence="1">Mitochondrial intermembrane chaperone that participates in the import and insertion of some multi-pass transmembrane proteins into the mitochondrial inner membrane. Also required for the transfer of beta-barrel precursors from the TOM complex to the sorting and assembly machinery (SAM complex) of the outer membrane. Acts as a chaperone-like protein that protects the hydrophobic precursors from aggregation and guide them through the mitochondrial intermembrane space.</text>
</comment>
<evidence type="ECO:0000259" key="3">
    <source>
        <dbReference type="Pfam" id="PF02953"/>
    </source>
</evidence>
<dbReference type="Proteomes" id="UP000355283">
    <property type="component" value="Unassembled WGS sequence"/>
</dbReference>
<comment type="caution">
    <text evidence="4">The sequence shown here is derived from an EMBL/GenBank/DDBJ whole genome shotgun (WGS) entry which is preliminary data.</text>
</comment>
<dbReference type="Gene3D" id="1.10.287.810">
    <property type="entry name" value="Mitochondrial import inner membrane translocase subunit tim13 like domains"/>
    <property type="match status" value="1"/>
</dbReference>
<dbReference type="InterPro" id="IPR004217">
    <property type="entry name" value="Tim10-like"/>
</dbReference>
<keyword evidence="5" id="KW-1185">Reference proteome</keyword>
<feature type="region of interest" description="Disordered" evidence="2">
    <location>
        <begin position="1"/>
        <end position="31"/>
    </location>
</feature>
<dbReference type="EMBL" id="SDOX01000172">
    <property type="protein sequence ID" value="TFJ80333.1"/>
    <property type="molecule type" value="Genomic_DNA"/>
</dbReference>
<feature type="compositionally biased region" description="Low complexity" evidence="2">
    <location>
        <begin position="16"/>
        <end position="28"/>
    </location>
</feature>
<keyword evidence="1" id="KW-0496">Mitochondrion</keyword>
<dbReference type="SUPFAM" id="SSF144122">
    <property type="entry name" value="Tim10-like"/>
    <property type="match status" value="1"/>
</dbReference>
<sequence>MSWFGFGGKKEDTQESSYDFSSSASGFEESGGGVGAYDSSLGGGGMGGLGAGGGGQLEELVMAEQQKALVQSVIARLTEMAFETCITKPASSLSSGEQSCIQATVAKYLDTSEFVLGRVQRSAQRGQGGGMQ</sequence>
<gene>
    <name evidence="4" type="ORF">NSK_008338</name>
</gene>
<evidence type="ECO:0000256" key="1">
    <source>
        <dbReference type="RuleBase" id="RU367043"/>
    </source>
</evidence>
<keyword evidence="1" id="KW-0999">Mitochondrion inner membrane</keyword>
<keyword evidence="1" id="KW-1015">Disulfide bond</keyword>